<accession>A0A6V7V9Z7</accession>
<gene>
    <name evidence="1" type="ORF">MENT_LOCUS23270</name>
</gene>
<comment type="caution">
    <text evidence="1">The sequence shown here is derived from an EMBL/GenBank/DDBJ whole genome shotgun (WGS) entry which is preliminary data.</text>
</comment>
<proteinExistence type="predicted"/>
<sequence>MDRWQVRLVLLNCDIANTFWVKIKLAKPHLLRERIKNLPHIHHIILPFTPLIRTSIKSSVNVILLSNFQFLSNMVNFVFGNI</sequence>
<evidence type="ECO:0000313" key="1">
    <source>
        <dbReference type="EMBL" id="CAD2171759.1"/>
    </source>
</evidence>
<name>A0A6V7V9Z7_MELEN</name>
<dbReference type="Proteomes" id="UP000580250">
    <property type="component" value="Unassembled WGS sequence"/>
</dbReference>
<reference evidence="1 2" key="1">
    <citation type="submission" date="2020-08" db="EMBL/GenBank/DDBJ databases">
        <authorList>
            <person name="Koutsovoulos G."/>
            <person name="Danchin GJ E."/>
        </authorList>
    </citation>
    <scope>NUCLEOTIDE SEQUENCE [LARGE SCALE GENOMIC DNA]</scope>
</reference>
<evidence type="ECO:0000313" key="2">
    <source>
        <dbReference type="Proteomes" id="UP000580250"/>
    </source>
</evidence>
<dbReference type="AlphaFoldDB" id="A0A6V7V9Z7"/>
<protein>
    <submittedName>
        <fullName evidence="1">Uncharacterized protein</fullName>
    </submittedName>
</protein>
<dbReference type="EMBL" id="CAJEWN010000189">
    <property type="protein sequence ID" value="CAD2171759.1"/>
    <property type="molecule type" value="Genomic_DNA"/>
</dbReference>
<organism evidence="1 2">
    <name type="scientific">Meloidogyne enterolobii</name>
    <name type="common">Root-knot nematode worm</name>
    <name type="synonym">Meloidogyne mayaguensis</name>
    <dbReference type="NCBI Taxonomy" id="390850"/>
    <lineage>
        <taxon>Eukaryota</taxon>
        <taxon>Metazoa</taxon>
        <taxon>Ecdysozoa</taxon>
        <taxon>Nematoda</taxon>
        <taxon>Chromadorea</taxon>
        <taxon>Rhabditida</taxon>
        <taxon>Tylenchina</taxon>
        <taxon>Tylenchomorpha</taxon>
        <taxon>Tylenchoidea</taxon>
        <taxon>Meloidogynidae</taxon>
        <taxon>Meloidogyninae</taxon>
        <taxon>Meloidogyne</taxon>
    </lineage>
</organism>